<sequence length="231" mass="25198">MKRLSFLLLFLFVFGAAAPDAGPGENAAHLYAGRPQLLPFEVKGEFVIRTRHGRILGSGVGAGQLTVQVPELEKGGRVEAVIEWDGRSRDLVFHHPLLLPGLRARTALAGPRRAALSEAGIVKAAAAQVVFTDSFGAAGESVVFFFPPRNGLPWKIPDDWRTVALHRTKNAGTLSVQKVKEDFRVDTGGRATYIEVATARNQRIFIFDPGFDLSSAENMLIIQQIVKEAKK</sequence>
<evidence type="ECO:0000313" key="2">
    <source>
        <dbReference type="EMBL" id="MST97492.1"/>
    </source>
</evidence>
<name>A0A844G3J0_9BACT</name>
<protein>
    <recommendedName>
        <fullName evidence="4">DUF3108 domain-containing protein</fullName>
    </recommendedName>
</protein>
<dbReference type="EMBL" id="VUNS01000010">
    <property type="protein sequence ID" value="MST97492.1"/>
    <property type="molecule type" value="Genomic_DNA"/>
</dbReference>
<reference evidence="2 3" key="1">
    <citation type="submission" date="2019-08" db="EMBL/GenBank/DDBJ databases">
        <title>In-depth cultivation of the pig gut microbiome towards novel bacterial diversity and tailored functional studies.</title>
        <authorList>
            <person name="Wylensek D."/>
            <person name="Hitch T.C.A."/>
            <person name="Clavel T."/>
        </authorList>
    </citation>
    <scope>NUCLEOTIDE SEQUENCE [LARGE SCALE GENOMIC DNA]</scope>
    <source>
        <strain evidence="2 3">BBE-744-WT-12</strain>
    </source>
</reference>
<evidence type="ECO:0000256" key="1">
    <source>
        <dbReference type="SAM" id="SignalP"/>
    </source>
</evidence>
<keyword evidence="1" id="KW-0732">Signal</keyword>
<keyword evidence="3" id="KW-1185">Reference proteome</keyword>
<evidence type="ECO:0008006" key="4">
    <source>
        <dbReference type="Google" id="ProtNLM"/>
    </source>
</evidence>
<evidence type="ECO:0000313" key="3">
    <source>
        <dbReference type="Proteomes" id="UP000435649"/>
    </source>
</evidence>
<feature type="chain" id="PRO_5032383394" description="DUF3108 domain-containing protein" evidence="1">
    <location>
        <begin position="19"/>
        <end position="231"/>
    </location>
</feature>
<feature type="signal peptide" evidence="1">
    <location>
        <begin position="1"/>
        <end position="18"/>
    </location>
</feature>
<organism evidence="2 3">
    <name type="scientific">Victivallis lenta</name>
    <dbReference type="NCBI Taxonomy" id="2606640"/>
    <lineage>
        <taxon>Bacteria</taxon>
        <taxon>Pseudomonadati</taxon>
        <taxon>Lentisphaerota</taxon>
        <taxon>Lentisphaeria</taxon>
        <taxon>Victivallales</taxon>
        <taxon>Victivallaceae</taxon>
        <taxon>Victivallis</taxon>
    </lineage>
</organism>
<accession>A0A844G3J0</accession>
<dbReference type="RefSeq" id="WP_106052001.1">
    <property type="nucleotide sequence ID" value="NZ_DBFCGB010000169.1"/>
</dbReference>
<proteinExistence type="predicted"/>
<comment type="caution">
    <text evidence="2">The sequence shown here is derived from an EMBL/GenBank/DDBJ whole genome shotgun (WGS) entry which is preliminary data.</text>
</comment>
<gene>
    <name evidence="2" type="ORF">FYJ85_10625</name>
</gene>
<dbReference type="Proteomes" id="UP000435649">
    <property type="component" value="Unassembled WGS sequence"/>
</dbReference>
<dbReference type="AlphaFoldDB" id="A0A844G3J0"/>